<keyword evidence="4 9" id="KW-0418">Kinase</keyword>
<dbReference type="PRINTS" id="PR00344">
    <property type="entry name" value="BCTRLSENSOR"/>
</dbReference>
<dbReference type="SMART" id="SM00388">
    <property type="entry name" value="HisKA"/>
    <property type="match status" value="1"/>
</dbReference>
<keyword evidence="4 9" id="KW-0808">Transferase</keyword>
<dbReference type="EMBL" id="CP053586">
    <property type="protein sequence ID" value="WNZ22239.1"/>
    <property type="molecule type" value="Genomic_DNA"/>
</dbReference>
<gene>
    <name evidence="9" type="ORF">HJG54_04750</name>
</gene>
<evidence type="ECO:0000256" key="3">
    <source>
        <dbReference type="ARBA" id="ARBA00022741"/>
    </source>
</evidence>
<proteinExistence type="predicted"/>
<evidence type="ECO:0000256" key="4">
    <source>
        <dbReference type="ARBA" id="ARBA00022777"/>
    </source>
</evidence>
<accession>A0AA96WBU2</accession>
<evidence type="ECO:0000256" key="5">
    <source>
        <dbReference type="ARBA" id="ARBA00023012"/>
    </source>
</evidence>
<dbReference type="AlphaFoldDB" id="A0AA96WBU2"/>
<dbReference type="GO" id="GO:0004383">
    <property type="term" value="F:guanylate cyclase activity"/>
    <property type="evidence" value="ECO:0007669"/>
    <property type="project" value="InterPro"/>
</dbReference>
<evidence type="ECO:0000256" key="6">
    <source>
        <dbReference type="ARBA" id="ARBA00023293"/>
    </source>
</evidence>
<dbReference type="InterPro" id="IPR005467">
    <property type="entry name" value="His_kinase_dom"/>
</dbReference>
<dbReference type="SUPFAM" id="SSF55874">
    <property type="entry name" value="ATPase domain of HSP90 chaperone/DNA topoisomerase II/histidine kinase"/>
    <property type="match status" value="1"/>
</dbReference>
<dbReference type="InterPro" id="IPR011645">
    <property type="entry name" value="HNOB_dom_associated"/>
</dbReference>
<keyword evidence="7" id="KW-0175">Coiled coil</keyword>
<dbReference type="InterPro" id="IPR003594">
    <property type="entry name" value="HATPase_dom"/>
</dbReference>
<name>A0AA96WBU2_9CYAN</name>
<dbReference type="Pfam" id="PF07701">
    <property type="entry name" value="HNOBA"/>
    <property type="match status" value="1"/>
</dbReference>
<reference evidence="9" key="1">
    <citation type="submission" date="2020-05" db="EMBL/GenBank/DDBJ databases">
        <authorList>
            <person name="Zhu T."/>
            <person name="Keshari N."/>
            <person name="Lu X."/>
        </authorList>
    </citation>
    <scope>NUCLEOTIDE SEQUENCE</scope>
    <source>
        <strain evidence="9">NK1-12</strain>
    </source>
</reference>
<dbReference type="PANTHER" id="PTHR43065">
    <property type="entry name" value="SENSOR HISTIDINE KINASE"/>
    <property type="match status" value="1"/>
</dbReference>
<dbReference type="InterPro" id="IPR004358">
    <property type="entry name" value="Sig_transdc_His_kin-like_C"/>
</dbReference>
<feature type="coiled-coil region" evidence="7">
    <location>
        <begin position="164"/>
        <end position="201"/>
    </location>
</feature>
<keyword evidence="5" id="KW-0902">Two-component regulatory system</keyword>
<sequence length="474" mass="53629">MISHHLSLPPQWFAQAFPFHIVFNRNREIMQVGEVLQRISPKPLLGSQLEQHFRISRPSIPVDFDIIQKRSRSIFLLESLEGKMQLKGQMMYVDDHDAIFFLCSLWVTNVSDLTPIGVKLKDFAIHDPIADFLFLLQVRDTALTDAQNLTTNLTQKQSQLQSVLALKEEIAQTARAQAQQLEQTLRELQATQVQLVQSEKMSSLGQLVAGVAHEINNPINFIHGNIIHATEYTQEILHLLELYQQHYPTPVTEIQAEIEAIDLDFVKDDLVKLLKSMRVGTDRIREIVKSLRSFSRLDEAEVKGVDIHEGIDSTLMILHNRLKAKPDHPGIQIVKEFGTLPLVECYPGQLNQVFMNLISNAIDALDEQDELKRPKITRAKLSQIRIQTRVVNSDWIAIHIADNGPGISKEVQSRLFDPFFTTKPVGKGTGLGLSISHQIVVERHGGTIRCDSAPGEGTEFIIEIPVQQRRQRAA</sequence>
<feature type="domain" description="Histidine kinase" evidence="8">
    <location>
        <begin position="210"/>
        <end position="468"/>
    </location>
</feature>
<evidence type="ECO:0000256" key="2">
    <source>
        <dbReference type="ARBA" id="ARBA00022553"/>
    </source>
</evidence>
<dbReference type="SUPFAM" id="SSF47384">
    <property type="entry name" value="Homodimeric domain of signal transducing histidine kinase"/>
    <property type="match status" value="1"/>
</dbReference>
<evidence type="ECO:0000313" key="9">
    <source>
        <dbReference type="EMBL" id="WNZ22239.1"/>
    </source>
</evidence>
<keyword evidence="3" id="KW-0547">Nucleotide-binding</keyword>
<dbReference type="PANTHER" id="PTHR43065:SF48">
    <property type="entry name" value="HISTIDINE KINASE"/>
    <property type="match status" value="1"/>
</dbReference>
<evidence type="ECO:0000256" key="7">
    <source>
        <dbReference type="SAM" id="Coils"/>
    </source>
</evidence>
<dbReference type="GO" id="GO:0000166">
    <property type="term" value="F:nucleotide binding"/>
    <property type="evidence" value="ECO:0007669"/>
    <property type="project" value="UniProtKB-KW"/>
</dbReference>
<evidence type="ECO:0000256" key="1">
    <source>
        <dbReference type="ARBA" id="ARBA00000085"/>
    </source>
</evidence>
<dbReference type="InterPro" id="IPR042463">
    <property type="entry name" value="HNOB_dom_associated_sf"/>
</dbReference>
<dbReference type="InterPro" id="IPR003661">
    <property type="entry name" value="HisK_dim/P_dom"/>
</dbReference>
<dbReference type="Gene3D" id="3.30.450.260">
    <property type="entry name" value="Haem NO binding associated domain"/>
    <property type="match status" value="1"/>
</dbReference>
<protein>
    <submittedName>
        <fullName evidence="9">Histidine kinase</fullName>
    </submittedName>
</protein>
<comment type="catalytic activity">
    <reaction evidence="1">
        <text>ATP + protein L-histidine = ADP + protein N-phospho-L-histidine.</text>
        <dbReference type="EC" id="2.7.13.3"/>
    </reaction>
</comment>
<keyword evidence="6" id="KW-0141">cGMP biosynthesis</keyword>
<dbReference type="SMART" id="SM00387">
    <property type="entry name" value="HATPase_c"/>
    <property type="match status" value="1"/>
</dbReference>
<dbReference type="Pfam" id="PF02518">
    <property type="entry name" value="HATPase_c"/>
    <property type="match status" value="1"/>
</dbReference>
<dbReference type="Gene3D" id="3.30.565.10">
    <property type="entry name" value="Histidine kinase-like ATPase, C-terminal domain"/>
    <property type="match status" value="1"/>
</dbReference>
<dbReference type="InterPro" id="IPR036097">
    <property type="entry name" value="HisK_dim/P_sf"/>
</dbReference>
<dbReference type="Gene3D" id="1.10.287.130">
    <property type="match status" value="1"/>
</dbReference>
<dbReference type="RefSeq" id="WP_316433664.1">
    <property type="nucleotide sequence ID" value="NZ_CP053586.1"/>
</dbReference>
<dbReference type="PROSITE" id="PS50109">
    <property type="entry name" value="HIS_KIN"/>
    <property type="match status" value="1"/>
</dbReference>
<dbReference type="CDD" id="cd00082">
    <property type="entry name" value="HisKA"/>
    <property type="match status" value="1"/>
</dbReference>
<evidence type="ECO:0000259" key="8">
    <source>
        <dbReference type="PROSITE" id="PS50109"/>
    </source>
</evidence>
<dbReference type="InterPro" id="IPR036890">
    <property type="entry name" value="HATPase_C_sf"/>
</dbReference>
<dbReference type="GO" id="GO:0000155">
    <property type="term" value="F:phosphorelay sensor kinase activity"/>
    <property type="evidence" value="ECO:0007669"/>
    <property type="project" value="InterPro"/>
</dbReference>
<organism evidence="9">
    <name type="scientific">Leptolyngbya sp. NK1-12</name>
    <dbReference type="NCBI Taxonomy" id="2547451"/>
    <lineage>
        <taxon>Bacteria</taxon>
        <taxon>Bacillati</taxon>
        <taxon>Cyanobacteriota</taxon>
        <taxon>Cyanophyceae</taxon>
        <taxon>Leptolyngbyales</taxon>
        <taxon>Leptolyngbyaceae</taxon>
        <taxon>Leptolyngbya group</taxon>
        <taxon>Leptolyngbya</taxon>
    </lineage>
</organism>
<keyword evidence="2" id="KW-0597">Phosphoprotein</keyword>